<dbReference type="Gene3D" id="3.90.25.10">
    <property type="entry name" value="UDP-galactose 4-epimerase, domain 1"/>
    <property type="match status" value="1"/>
</dbReference>
<proteinExistence type="predicted"/>
<dbReference type="EMBL" id="JBCLVG010000002">
    <property type="protein sequence ID" value="MEN1947453.1"/>
    <property type="molecule type" value="Genomic_DNA"/>
</dbReference>
<dbReference type="Pfam" id="PF13460">
    <property type="entry name" value="NAD_binding_10"/>
    <property type="match status" value="1"/>
</dbReference>
<sequence length="271" mass="28826">MSTTFAVIGSTGKTGRRVAALLEADGYTVRRLARETSPAFDWERPELWSDALRGVDRLYVAYVPDLAAPGSEFAIARLTEVARASGVQRIVLLSGRGEDGARRCEDIVLGSGIPSTIVRASWFAQNFTEGALSYAVQTGVLAMAAGDVGEPFIDVDDIAEVATRALTEDGHEGVVHEVTGPQSLTFAEVAALLSKLSGREVVYVPLGFDDFHAAVAAEEGEFVATLLTELCREVFDGRNVNTTDGVANALGRQPRELRAVLAEAVTAGAWV</sequence>
<dbReference type="RefSeq" id="WP_342114690.1">
    <property type="nucleotide sequence ID" value="NZ_JBCAUN010000002.1"/>
</dbReference>
<evidence type="ECO:0000259" key="1">
    <source>
        <dbReference type="Pfam" id="PF13460"/>
    </source>
</evidence>
<feature type="domain" description="NAD(P)-binding" evidence="1">
    <location>
        <begin position="9"/>
        <end position="168"/>
    </location>
</feature>
<evidence type="ECO:0000313" key="3">
    <source>
        <dbReference type="Proteomes" id="UP001425155"/>
    </source>
</evidence>
<evidence type="ECO:0000313" key="2">
    <source>
        <dbReference type="EMBL" id="MEN1947453.1"/>
    </source>
</evidence>
<dbReference type="InterPro" id="IPR051604">
    <property type="entry name" value="Ergot_Alk_Oxidoreductase"/>
</dbReference>
<comment type="caution">
    <text evidence="2">The sequence shown here is derived from an EMBL/GenBank/DDBJ whole genome shotgun (WGS) entry which is preliminary data.</text>
</comment>
<keyword evidence="3" id="KW-1185">Reference proteome</keyword>
<gene>
    <name evidence="2" type="ORF">WJX64_12915</name>
</gene>
<dbReference type="PANTHER" id="PTHR43162:SF1">
    <property type="entry name" value="PRESTALK A DIFFERENTIATION PROTEIN A"/>
    <property type="match status" value="1"/>
</dbReference>
<dbReference type="InterPro" id="IPR016040">
    <property type="entry name" value="NAD(P)-bd_dom"/>
</dbReference>
<organism evidence="2 3">
    <name type="scientific">Leifsonia stereocauli</name>
    <dbReference type="NCBI Taxonomy" id="3134136"/>
    <lineage>
        <taxon>Bacteria</taxon>
        <taxon>Bacillati</taxon>
        <taxon>Actinomycetota</taxon>
        <taxon>Actinomycetes</taxon>
        <taxon>Micrococcales</taxon>
        <taxon>Microbacteriaceae</taxon>
        <taxon>Leifsonia</taxon>
    </lineage>
</organism>
<dbReference type="PANTHER" id="PTHR43162">
    <property type="match status" value="1"/>
</dbReference>
<dbReference type="InterPro" id="IPR036291">
    <property type="entry name" value="NAD(P)-bd_dom_sf"/>
</dbReference>
<reference evidence="2 3" key="1">
    <citation type="submission" date="2024-03" db="EMBL/GenBank/DDBJ databases">
        <title>YIM 134122 draft genome.</title>
        <authorList>
            <person name="Zuo S."/>
            <person name="Xiong L."/>
        </authorList>
    </citation>
    <scope>NUCLEOTIDE SEQUENCE [LARGE SCALE GENOMIC DNA]</scope>
    <source>
        <strain evidence="2 3">YIM 134122</strain>
    </source>
</reference>
<name>A0ABU9W6I6_9MICO</name>
<dbReference type="Gene3D" id="3.40.50.720">
    <property type="entry name" value="NAD(P)-binding Rossmann-like Domain"/>
    <property type="match status" value="1"/>
</dbReference>
<protein>
    <submittedName>
        <fullName evidence="2">NmrA family NAD(P)-binding protein</fullName>
    </submittedName>
</protein>
<accession>A0ABU9W6I6</accession>
<dbReference type="SUPFAM" id="SSF51735">
    <property type="entry name" value="NAD(P)-binding Rossmann-fold domains"/>
    <property type="match status" value="1"/>
</dbReference>
<dbReference type="Proteomes" id="UP001425155">
    <property type="component" value="Unassembled WGS sequence"/>
</dbReference>